<dbReference type="AlphaFoldDB" id="A0A1I0QY99"/>
<dbReference type="STRING" id="1202768.SAMN05216285_4138"/>
<evidence type="ECO:0000256" key="5">
    <source>
        <dbReference type="ARBA" id="ARBA00022989"/>
    </source>
</evidence>
<evidence type="ECO:0000256" key="3">
    <source>
        <dbReference type="ARBA" id="ARBA00022475"/>
    </source>
</evidence>
<dbReference type="PANTHER" id="PTHR42775:SF2">
    <property type="entry name" value="PERMEASE"/>
    <property type="match status" value="1"/>
</dbReference>
<reference evidence="9" key="1">
    <citation type="submission" date="2016-10" db="EMBL/GenBank/DDBJ databases">
        <authorList>
            <person name="Varghese N."/>
        </authorList>
    </citation>
    <scope>NUCLEOTIDE SEQUENCE [LARGE SCALE GENOMIC DNA]</scope>
    <source>
        <strain evidence="9">CGMCC 1.12284</strain>
    </source>
</reference>
<dbReference type="eggNOG" id="arCOG02712">
    <property type="taxonomic scope" value="Archaea"/>
</dbReference>
<feature type="transmembrane region" description="Helical" evidence="7">
    <location>
        <begin position="266"/>
        <end position="287"/>
    </location>
</feature>
<sequence>MTVLPPDLWNGLLDSWDYFQHLAVVLVPLFISASFLVGLAREYLPPERVERTLRGHDEGAGNIAAAGFGAVTPFCSCSTVPILAGLLQAGAPLGLAFSFLLASPLVNWIAVLLLLGLFGIEITVWYVLLTLLAAVGGGIVIGRLGLSDQVKDVRVTDHTSQAVATDGGTSECCAGRTETRTGRTHAQHVATAAREAWSFFLETLPYLVLGMTIGALIHGAVPRSLLHAVLGPENPLAVPFAALAGAPVYMSLSGMLPLAAALSDQGIAIGTVLAFVIGGAGVSIPNLVLLNKLFKRRLLLVYAGTVVTIGIGIGVVFNHLVV</sequence>
<keyword evidence="4 7" id="KW-0812">Transmembrane</keyword>
<proteinExistence type="inferred from homology"/>
<keyword evidence="3" id="KW-1003">Cell membrane</keyword>
<evidence type="ECO:0000256" key="7">
    <source>
        <dbReference type="SAM" id="Phobius"/>
    </source>
</evidence>
<feature type="transmembrane region" description="Helical" evidence="7">
    <location>
        <begin position="238"/>
        <end position="260"/>
    </location>
</feature>
<dbReference type="EMBL" id="FOIS01000006">
    <property type="protein sequence ID" value="SEW32593.1"/>
    <property type="molecule type" value="Genomic_DNA"/>
</dbReference>
<comment type="similarity">
    <text evidence="2">Belongs to the UPF0718 family.</text>
</comment>
<evidence type="ECO:0000256" key="6">
    <source>
        <dbReference type="ARBA" id="ARBA00023136"/>
    </source>
</evidence>
<protein>
    <recommendedName>
        <fullName evidence="10">Permease</fullName>
    </recommendedName>
</protein>
<feature type="transmembrane region" description="Helical" evidence="7">
    <location>
        <begin position="124"/>
        <end position="146"/>
    </location>
</feature>
<comment type="subcellular location">
    <subcellularLocation>
        <location evidence="1">Cell membrane</location>
        <topology evidence="1">Multi-pass membrane protein</topology>
    </subcellularLocation>
</comment>
<dbReference type="PANTHER" id="PTHR42775">
    <property type="entry name" value="PERMEASE RV2963-RELATED"/>
    <property type="match status" value="1"/>
</dbReference>
<feature type="transmembrane region" description="Helical" evidence="7">
    <location>
        <begin position="61"/>
        <end position="87"/>
    </location>
</feature>
<evidence type="ECO:0008006" key="10">
    <source>
        <dbReference type="Google" id="ProtNLM"/>
    </source>
</evidence>
<feature type="transmembrane region" description="Helical" evidence="7">
    <location>
        <begin position="299"/>
        <end position="321"/>
    </location>
</feature>
<accession>A0A1I0QY99</accession>
<feature type="transmembrane region" description="Helical" evidence="7">
    <location>
        <begin position="204"/>
        <end position="226"/>
    </location>
</feature>
<evidence type="ECO:0000313" key="9">
    <source>
        <dbReference type="Proteomes" id="UP000183275"/>
    </source>
</evidence>
<dbReference type="Pfam" id="PF03773">
    <property type="entry name" value="ArsP_1"/>
    <property type="match status" value="1"/>
</dbReference>
<name>A0A1I0QY99_9EURY</name>
<organism evidence="8 9">
    <name type="scientific">Natrinema salifodinae</name>
    <dbReference type="NCBI Taxonomy" id="1202768"/>
    <lineage>
        <taxon>Archaea</taxon>
        <taxon>Methanobacteriati</taxon>
        <taxon>Methanobacteriota</taxon>
        <taxon>Stenosarchaea group</taxon>
        <taxon>Halobacteria</taxon>
        <taxon>Halobacteriales</taxon>
        <taxon>Natrialbaceae</taxon>
        <taxon>Natrinema</taxon>
    </lineage>
</organism>
<gene>
    <name evidence="8" type="ORF">SAMN05216285_4138</name>
</gene>
<evidence type="ECO:0000256" key="4">
    <source>
        <dbReference type="ARBA" id="ARBA00022692"/>
    </source>
</evidence>
<feature type="transmembrane region" description="Helical" evidence="7">
    <location>
        <begin position="20"/>
        <end position="40"/>
    </location>
</feature>
<evidence type="ECO:0000256" key="2">
    <source>
        <dbReference type="ARBA" id="ARBA00006386"/>
    </source>
</evidence>
<dbReference type="Proteomes" id="UP000183275">
    <property type="component" value="Unassembled WGS sequence"/>
</dbReference>
<evidence type="ECO:0000256" key="1">
    <source>
        <dbReference type="ARBA" id="ARBA00004651"/>
    </source>
</evidence>
<keyword evidence="9" id="KW-1185">Reference proteome</keyword>
<dbReference type="InterPro" id="IPR053166">
    <property type="entry name" value="UPF0718_permease"/>
</dbReference>
<keyword evidence="5 7" id="KW-1133">Transmembrane helix</keyword>
<keyword evidence="6 7" id="KW-0472">Membrane</keyword>
<dbReference type="InterPro" id="IPR005524">
    <property type="entry name" value="DUF318"/>
</dbReference>
<evidence type="ECO:0000313" key="8">
    <source>
        <dbReference type="EMBL" id="SEW32593.1"/>
    </source>
</evidence>
<dbReference type="GO" id="GO:0005886">
    <property type="term" value="C:plasma membrane"/>
    <property type="evidence" value="ECO:0007669"/>
    <property type="project" value="UniProtKB-SubCell"/>
</dbReference>
<feature type="transmembrane region" description="Helical" evidence="7">
    <location>
        <begin position="93"/>
        <end position="117"/>
    </location>
</feature>